<dbReference type="Proteomes" id="UP000784294">
    <property type="component" value="Unassembled WGS sequence"/>
</dbReference>
<proteinExistence type="predicted"/>
<sequence>MIGIIPPTKSASEGQADRQAGMKVGQVVKKGSPNDDGHNHQHVHLVSDLPNMFNSTSLHSNSLHFTSLHYYCPL</sequence>
<comment type="caution">
    <text evidence="2">The sequence shown here is derived from an EMBL/GenBank/DDBJ whole genome shotgun (WGS) entry which is preliminary data.</text>
</comment>
<evidence type="ECO:0000313" key="3">
    <source>
        <dbReference type="Proteomes" id="UP000784294"/>
    </source>
</evidence>
<reference evidence="2" key="1">
    <citation type="submission" date="2018-11" db="EMBL/GenBank/DDBJ databases">
        <authorList>
            <consortium name="Pathogen Informatics"/>
        </authorList>
    </citation>
    <scope>NUCLEOTIDE SEQUENCE</scope>
</reference>
<dbReference type="EMBL" id="CAAALY010048912">
    <property type="protein sequence ID" value="VEL20974.1"/>
    <property type="molecule type" value="Genomic_DNA"/>
</dbReference>
<dbReference type="AlphaFoldDB" id="A0A3S5CMJ4"/>
<keyword evidence="3" id="KW-1185">Reference proteome</keyword>
<evidence type="ECO:0000256" key="1">
    <source>
        <dbReference type="SAM" id="MobiDB-lite"/>
    </source>
</evidence>
<evidence type="ECO:0000313" key="2">
    <source>
        <dbReference type="EMBL" id="VEL20974.1"/>
    </source>
</evidence>
<feature type="region of interest" description="Disordered" evidence="1">
    <location>
        <begin position="1"/>
        <end position="40"/>
    </location>
</feature>
<organism evidence="2 3">
    <name type="scientific">Protopolystoma xenopodis</name>
    <dbReference type="NCBI Taxonomy" id="117903"/>
    <lineage>
        <taxon>Eukaryota</taxon>
        <taxon>Metazoa</taxon>
        <taxon>Spiralia</taxon>
        <taxon>Lophotrochozoa</taxon>
        <taxon>Platyhelminthes</taxon>
        <taxon>Monogenea</taxon>
        <taxon>Polyopisthocotylea</taxon>
        <taxon>Polystomatidea</taxon>
        <taxon>Polystomatidae</taxon>
        <taxon>Protopolystoma</taxon>
    </lineage>
</organism>
<gene>
    <name evidence="2" type="ORF">PXEA_LOCUS14414</name>
</gene>
<name>A0A3S5CMJ4_9PLAT</name>
<accession>A0A3S5CMJ4</accession>
<protein>
    <submittedName>
        <fullName evidence="2">Uncharacterized protein</fullName>
    </submittedName>
</protein>